<dbReference type="PANTHER" id="PTHR33678:SF1">
    <property type="entry name" value="BLL1576 PROTEIN"/>
    <property type="match status" value="1"/>
</dbReference>
<protein>
    <submittedName>
        <fullName evidence="6">Transposase</fullName>
    </submittedName>
</protein>
<feature type="domain" description="Transposase IS66 C-terminal" evidence="4">
    <location>
        <begin position="465"/>
        <end position="502"/>
    </location>
</feature>
<dbReference type="Pfam" id="PF13005">
    <property type="entry name" value="zf-IS66"/>
    <property type="match status" value="1"/>
</dbReference>
<evidence type="ECO:0000259" key="4">
    <source>
        <dbReference type="Pfam" id="PF13817"/>
    </source>
</evidence>
<evidence type="ECO:0000259" key="3">
    <source>
        <dbReference type="Pfam" id="PF13007"/>
    </source>
</evidence>
<dbReference type="InterPro" id="IPR024463">
    <property type="entry name" value="Transposase_TnpC_homeodom"/>
</dbReference>
<dbReference type="InterPro" id="IPR004291">
    <property type="entry name" value="Transposase_IS66_central"/>
</dbReference>
<dbReference type="EMBL" id="LT629751">
    <property type="protein sequence ID" value="SDR86812.1"/>
    <property type="molecule type" value="Genomic_DNA"/>
</dbReference>
<dbReference type="NCBIfam" id="NF033517">
    <property type="entry name" value="transpos_IS66"/>
    <property type="match status" value="1"/>
</dbReference>
<dbReference type="Pfam" id="PF03050">
    <property type="entry name" value="DDE_Tnp_IS66"/>
    <property type="match status" value="1"/>
</dbReference>
<name>A0A1H1TJB7_9PSED</name>
<dbReference type="Pfam" id="PF13817">
    <property type="entry name" value="DDE_Tnp_IS66_C"/>
    <property type="match status" value="1"/>
</dbReference>
<dbReference type="PANTHER" id="PTHR33678">
    <property type="entry name" value="BLL1576 PROTEIN"/>
    <property type="match status" value="1"/>
</dbReference>
<keyword evidence="7" id="KW-1185">Reference proteome</keyword>
<accession>A0A1H1TJB7</accession>
<dbReference type="InterPro" id="IPR024474">
    <property type="entry name" value="Znf_dom_IS66"/>
</dbReference>
<evidence type="ECO:0000259" key="2">
    <source>
        <dbReference type="Pfam" id="PF13005"/>
    </source>
</evidence>
<proteinExistence type="predicted"/>
<feature type="domain" description="Transposase IS66 zinc-finger binding" evidence="2">
    <location>
        <begin position="121"/>
        <end position="163"/>
    </location>
</feature>
<evidence type="ECO:0000313" key="7">
    <source>
        <dbReference type="Proteomes" id="UP000243359"/>
    </source>
</evidence>
<evidence type="ECO:0000313" key="6">
    <source>
        <dbReference type="EMBL" id="SDS60056.1"/>
    </source>
</evidence>
<dbReference type="AlphaFoldDB" id="A0A1H1TJB7"/>
<gene>
    <name evidence="5" type="ORF">SAMN05216221_0526</name>
    <name evidence="6" type="ORF">SAMN05216221_2176</name>
</gene>
<feature type="domain" description="Transposase IS66 central" evidence="1">
    <location>
        <begin position="177"/>
        <end position="458"/>
    </location>
</feature>
<dbReference type="STRING" id="1392877.SAMN05216221_0526"/>
<evidence type="ECO:0000259" key="1">
    <source>
        <dbReference type="Pfam" id="PF03050"/>
    </source>
</evidence>
<reference evidence="6" key="1">
    <citation type="submission" date="2016-10" db="EMBL/GenBank/DDBJ databases">
        <authorList>
            <person name="de Groot N.N."/>
        </authorList>
    </citation>
    <scope>NUCLEOTIDE SEQUENCE [LARGE SCALE GENOMIC DNA]</scope>
    <source>
        <strain evidence="6">KCTC 32247</strain>
    </source>
</reference>
<organism evidence="6 7">
    <name type="scientific">Pseudomonas oryzae</name>
    <dbReference type="NCBI Taxonomy" id="1392877"/>
    <lineage>
        <taxon>Bacteria</taxon>
        <taxon>Pseudomonadati</taxon>
        <taxon>Pseudomonadota</taxon>
        <taxon>Gammaproteobacteria</taxon>
        <taxon>Pseudomonadales</taxon>
        <taxon>Pseudomonadaceae</taxon>
        <taxon>Pseudomonas</taxon>
    </lineage>
</organism>
<dbReference type="EMBL" id="LT629751">
    <property type="protein sequence ID" value="SDS60056.1"/>
    <property type="molecule type" value="Genomic_DNA"/>
</dbReference>
<sequence length="510" mass="57355">MASSAFDHLTPEQLRVLAAQLTERVASLDQQVQYHRTRNEQLAHEIAILKRHKFARRSEQLSPDQISLLDDLLDTDIAAIEAELKALNPAPAPAEPRQQPKRTALPAQFPRTLIHHEPDTTQCACGCQLKRIGEDVSEKLDYTPGVFTVERHIRGKWVCAQCETLIQAPVPPQVIDKGIPTAGLLAQVMVAKYADHLPLYRQEKIFGRAGLAIPRSTLAQWVGGCGVQLQPLVDALRDIVLEQRIVHADETPVQMLAPGMIKTQRAYVWAYVPSPFADLRAAVYDFSPSRAGEHARAFLGDWKGQLVCDDFAGYKACFEQGVTEIGCMAHARRKFYDLHVANKSQLAEQALRHIGQLYDIEREVRDLLPDERQRIRQEKAKPIAAALHTWMLAQRQLVHEGTAIAKALDYSLKRWTALVRYLDDGMVAIDNNWCENQIRPWAIGRSNWLFAGSLRSGKRAAALMTLIQSARLNGHDPYAYLKDVLTRLPTQKASELSELLPHNWIPTSKV</sequence>
<feature type="domain" description="Transposase TnpC homeodomain" evidence="3">
    <location>
        <begin position="41"/>
        <end position="112"/>
    </location>
</feature>
<reference evidence="7" key="2">
    <citation type="submission" date="2016-10" db="EMBL/GenBank/DDBJ databases">
        <authorList>
            <person name="Varghese N."/>
            <person name="Submissions S."/>
        </authorList>
    </citation>
    <scope>NUCLEOTIDE SEQUENCE [LARGE SCALE GENOMIC DNA]</scope>
    <source>
        <strain evidence="7">KCTC 32247</strain>
    </source>
</reference>
<dbReference type="InterPro" id="IPR052344">
    <property type="entry name" value="Transposase-related"/>
</dbReference>
<evidence type="ECO:0000313" key="5">
    <source>
        <dbReference type="EMBL" id="SDR86812.1"/>
    </source>
</evidence>
<dbReference type="InterPro" id="IPR039552">
    <property type="entry name" value="IS66_C"/>
</dbReference>
<dbReference type="OrthoDB" id="9800877at2"/>
<dbReference type="RefSeq" id="WP_090347484.1">
    <property type="nucleotide sequence ID" value="NZ_LT629751.1"/>
</dbReference>
<dbReference type="Pfam" id="PF13007">
    <property type="entry name" value="LZ_Tnp_IS66"/>
    <property type="match status" value="1"/>
</dbReference>
<dbReference type="Proteomes" id="UP000243359">
    <property type="component" value="Chromosome I"/>
</dbReference>